<dbReference type="AlphaFoldDB" id="A0A3S6QWE7"/>
<dbReference type="PROSITE" id="PS50926">
    <property type="entry name" value="TRAM"/>
    <property type="match status" value="1"/>
</dbReference>
<dbReference type="GO" id="GO:0070041">
    <property type="term" value="F:rRNA (uridine-C5-)-methyltransferase activity"/>
    <property type="evidence" value="ECO:0007669"/>
    <property type="project" value="TreeGrafter"/>
</dbReference>
<dbReference type="Pfam" id="PF05958">
    <property type="entry name" value="tRNA_U5-meth_tr"/>
    <property type="match status" value="1"/>
</dbReference>
<dbReference type="PROSITE" id="PS01230">
    <property type="entry name" value="TRMA_1"/>
    <property type="match status" value="1"/>
</dbReference>
<dbReference type="SUPFAM" id="SSF53335">
    <property type="entry name" value="S-adenosyl-L-methionine-dependent methyltransferases"/>
    <property type="match status" value="1"/>
</dbReference>
<dbReference type="NCBIfam" id="TIGR00479">
    <property type="entry name" value="rumA"/>
    <property type="match status" value="1"/>
</dbReference>
<sequence>MNNFKQKKISSVQLEEGQKIPLTIKRLGINGEGIGYFKHKIVFVTGALPNEVVVAKVTKVLPKYATAEIHRIRRTSSDRVSPRDVYQVGGIELEHLAYPQQLNFKRDLVKQALEKYRPQGFKKYQILSTVGMKNPYFYRNKAQFQVREKGGKIIAGLYRRGTHEVIDLPDFSTQGLLTMKVVRQVCHLIEKLGIPAYNEKNNSGIIKTLIVRESFSTRQVQLTIVTNSAKLIHQTALIQEIHQTLPEVVSIFQNVNPGRQSLVWGEKTKILFGQEKITEQLGTKKYNLSVRAFFQLNPQQTAKMYQIVADALALKPTDHLLDAYCGVGTIGIFLADQVNSVRGMDTIPEAINDAKENASINNCSNTEYVCGTAEDVLPLWLHQGFHPDAAIVDPPRVGLDQRLLEALLQSKPQRLVYISCNPSTLARDLVKLARIYQINYLLPVDMFPQTPRAEVVVKLTLK</sequence>
<gene>
    <name evidence="7" type="ORF">BSQ50_08055</name>
</gene>
<dbReference type="PANTHER" id="PTHR11061">
    <property type="entry name" value="RNA M5U METHYLTRANSFERASE"/>
    <property type="match status" value="1"/>
</dbReference>
<proteinExistence type="inferred from homology"/>
<evidence type="ECO:0000256" key="5">
    <source>
        <dbReference type="PROSITE-ProRule" id="PRU10015"/>
    </source>
</evidence>
<dbReference type="Gene3D" id="2.40.50.1070">
    <property type="match status" value="1"/>
</dbReference>
<evidence type="ECO:0000256" key="3">
    <source>
        <dbReference type="ARBA" id="ARBA00022691"/>
    </source>
</evidence>
<evidence type="ECO:0000313" key="8">
    <source>
        <dbReference type="Proteomes" id="UP000324497"/>
    </source>
</evidence>
<dbReference type="GeneID" id="78520928"/>
<dbReference type="FunFam" id="2.40.50.1070:FF:000003">
    <property type="entry name" value="23S rRNA (Uracil-5-)-methyltransferase RumA"/>
    <property type="match status" value="1"/>
</dbReference>
<keyword evidence="1 4" id="KW-0489">Methyltransferase</keyword>
<accession>A0A3S6QWE7</accession>
<evidence type="ECO:0000259" key="6">
    <source>
        <dbReference type="PROSITE" id="PS50926"/>
    </source>
</evidence>
<dbReference type="Proteomes" id="UP000324497">
    <property type="component" value="Chromosome"/>
</dbReference>
<dbReference type="PANTHER" id="PTHR11061:SF45">
    <property type="match status" value="1"/>
</dbReference>
<dbReference type="InterPro" id="IPR012340">
    <property type="entry name" value="NA-bd_OB-fold"/>
</dbReference>
<feature type="binding site" evidence="4">
    <location>
        <position position="295"/>
    </location>
    <ligand>
        <name>S-adenosyl-L-methionine</name>
        <dbReference type="ChEBI" id="CHEBI:59789"/>
    </ligand>
</feature>
<dbReference type="Gene3D" id="3.40.50.150">
    <property type="entry name" value="Vaccinia Virus protein VP39"/>
    <property type="match status" value="1"/>
</dbReference>
<dbReference type="InterPro" id="IPR002792">
    <property type="entry name" value="TRAM_dom"/>
</dbReference>
<organism evidence="7 8">
    <name type="scientific">Liquorilactobacillus nagelii</name>
    <dbReference type="NCBI Taxonomy" id="82688"/>
    <lineage>
        <taxon>Bacteria</taxon>
        <taxon>Bacillati</taxon>
        <taxon>Bacillota</taxon>
        <taxon>Bacilli</taxon>
        <taxon>Lactobacillales</taxon>
        <taxon>Lactobacillaceae</taxon>
        <taxon>Liquorilactobacillus</taxon>
    </lineage>
</organism>
<evidence type="ECO:0000256" key="4">
    <source>
        <dbReference type="PROSITE-ProRule" id="PRU01024"/>
    </source>
</evidence>
<dbReference type="EMBL" id="CP018180">
    <property type="protein sequence ID" value="AUJ32511.1"/>
    <property type="molecule type" value="Genomic_DNA"/>
</dbReference>
<keyword evidence="8" id="KW-1185">Reference proteome</keyword>
<evidence type="ECO:0000313" key="7">
    <source>
        <dbReference type="EMBL" id="AUJ32511.1"/>
    </source>
</evidence>
<dbReference type="InterPro" id="IPR010280">
    <property type="entry name" value="U5_MeTrfase_fam"/>
</dbReference>
<reference evidence="7 8" key="1">
    <citation type="submission" date="2016-11" db="EMBL/GenBank/DDBJ databases">
        <title>Interaction between Lactobacillus species and yeast in water kefir.</title>
        <authorList>
            <person name="Behr J."/>
            <person name="Xu D."/>
            <person name="Vogel R.F."/>
        </authorList>
    </citation>
    <scope>NUCLEOTIDE SEQUENCE [LARGE SCALE GENOMIC DNA]</scope>
    <source>
        <strain evidence="7 8">TMW 1.1827</strain>
    </source>
</reference>
<dbReference type="RefSeq" id="WP_057884830.1">
    <property type="nucleotide sequence ID" value="NZ_CP018180.1"/>
</dbReference>
<dbReference type="KEGG" id="lng:BSQ50_08055"/>
<dbReference type="GO" id="GO:0070475">
    <property type="term" value="P:rRNA base methylation"/>
    <property type="evidence" value="ECO:0007669"/>
    <property type="project" value="TreeGrafter"/>
</dbReference>
<dbReference type="PROSITE" id="PS51687">
    <property type="entry name" value="SAM_MT_RNA_M5U"/>
    <property type="match status" value="1"/>
</dbReference>
<feature type="binding site" evidence="4">
    <location>
        <position position="393"/>
    </location>
    <ligand>
        <name>S-adenosyl-L-methionine</name>
        <dbReference type="ChEBI" id="CHEBI:59789"/>
    </ligand>
</feature>
<evidence type="ECO:0000256" key="1">
    <source>
        <dbReference type="ARBA" id="ARBA00022603"/>
    </source>
</evidence>
<dbReference type="SUPFAM" id="SSF50249">
    <property type="entry name" value="Nucleic acid-binding proteins"/>
    <property type="match status" value="1"/>
</dbReference>
<comment type="similarity">
    <text evidence="4">Belongs to the class I-like SAM-binding methyltransferase superfamily. RNA M5U methyltransferase family.</text>
</comment>
<name>A0A3S6QWE7_9LACO</name>
<keyword evidence="3 4" id="KW-0949">S-adenosyl-L-methionine</keyword>
<dbReference type="Pfam" id="PF01938">
    <property type="entry name" value="TRAM"/>
    <property type="match status" value="1"/>
</dbReference>
<dbReference type="InterPro" id="IPR030390">
    <property type="entry name" value="MeTrfase_TrmA_AS"/>
</dbReference>
<feature type="binding site" evidence="4">
    <location>
        <position position="324"/>
    </location>
    <ligand>
        <name>S-adenosyl-L-methionine</name>
        <dbReference type="ChEBI" id="CHEBI:59789"/>
    </ligand>
</feature>
<dbReference type="InterPro" id="IPR029063">
    <property type="entry name" value="SAM-dependent_MTases_sf"/>
</dbReference>
<feature type="active site" description="Nucleophile" evidence="4">
    <location>
        <position position="420"/>
    </location>
</feature>
<keyword evidence="2 4" id="KW-0808">Transferase</keyword>
<feature type="active site" evidence="5">
    <location>
        <position position="420"/>
    </location>
</feature>
<protein>
    <submittedName>
        <fullName evidence="7">23S rRNA (Uracil-5-)-methyltransferase RumA</fullName>
    </submittedName>
</protein>
<feature type="domain" description="TRAM" evidence="6">
    <location>
        <begin position="13"/>
        <end position="71"/>
    </location>
</feature>
<feature type="binding site" evidence="4">
    <location>
        <position position="345"/>
    </location>
    <ligand>
        <name>S-adenosyl-L-methionine</name>
        <dbReference type="ChEBI" id="CHEBI:59789"/>
    </ligand>
</feature>
<evidence type="ECO:0000256" key="2">
    <source>
        <dbReference type="ARBA" id="ARBA00022679"/>
    </source>
</evidence>
<dbReference type="FunFam" id="3.40.50.150:FF:000009">
    <property type="entry name" value="23S rRNA (Uracil(1939)-C(5))-methyltransferase RlmD"/>
    <property type="match status" value="1"/>
</dbReference>
<dbReference type="CDD" id="cd02440">
    <property type="entry name" value="AdoMet_MTases"/>
    <property type="match status" value="1"/>
</dbReference>
<dbReference type="Gene3D" id="2.40.50.140">
    <property type="entry name" value="Nucleic acid-binding proteins"/>
    <property type="match status" value="1"/>
</dbReference>